<keyword evidence="7" id="KW-1185">Reference proteome</keyword>
<organism evidence="6 7">
    <name type="scientific">Wickerhamiella sorbophila</name>
    <dbReference type="NCBI Taxonomy" id="45607"/>
    <lineage>
        <taxon>Eukaryota</taxon>
        <taxon>Fungi</taxon>
        <taxon>Dikarya</taxon>
        <taxon>Ascomycota</taxon>
        <taxon>Saccharomycotina</taxon>
        <taxon>Dipodascomycetes</taxon>
        <taxon>Dipodascales</taxon>
        <taxon>Trichomonascaceae</taxon>
        <taxon>Wickerhamiella</taxon>
    </lineage>
</organism>
<evidence type="ECO:0000256" key="2">
    <source>
        <dbReference type="ARBA" id="ARBA00022692"/>
    </source>
</evidence>
<accession>A0A2T0FEA0</accession>
<proteinExistence type="predicted"/>
<dbReference type="GO" id="GO:0016020">
    <property type="term" value="C:membrane"/>
    <property type="evidence" value="ECO:0007669"/>
    <property type="project" value="UniProtKB-SubCell"/>
</dbReference>
<evidence type="ECO:0000256" key="1">
    <source>
        <dbReference type="ARBA" id="ARBA00004141"/>
    </source>
</evidence>
<dbReference type="InterPro" id="IPR004752">
    <property type="entry name" value="AmpG_permease/AT-1"/>
</dbReference>
<feature type="transmembrane region" description="Helical" evidence="5">
    <location>
        <begin position="51"/>
        <end position="76"/>
    </location>
</feature>
<feature type="transmembrane region" description="Helical" evidence="5">
    <location>
        <begin position="479"/>
        <end position="499"/>
    </location>
</feature>
<evidence type="ECO:0000256" key="5">
    <source>
        <dbReference type="SAM" id="Phobius"/>
    </source>
</evidence>
<evidence type="ECO:0000256" key="4">
    <source>
        <dbReference type="ARBA" id="ARBA00023136"/>
    </source>
</evidence>
<comment type="subcellular location">
    <subcellularLocation>
        <location evidence="1">Membrane</location>
        <topology evidence="1">Multi-pass membrane protein</topology>
    </subcellularLocation>
</comment>
<keyword evidence="4 5" id="KW-0472">Membrane</keyword>
<dbReference type="STRING" id="45607.A0A2T0FEA0"/>
<dbReference type="RefSeq" id="XP_024663250.1">
    <property type="nucleotide sequence ID" value="XM_024807482.1"/>
</dbReference>
<feature type="transmembrane region" description="Helical" evidence="5">
    <location>
        <begin position="379"/>
        <end position="401"/>
    </location>
</feature>
<comment type="caution">
    <text evidence="6">The sequence shown here is derived from an EMBL/GenBank/DDBJ whole genome shotgun (WGS) entry which is preliminary data.</text>
</comment>
<evidence type="ECO:0000256" key="3">
    <source>
        <dbReference type="ARBA" id="ARBA00022989"/>
    </source>
</evidence>
<feature type="transmembrane region" description="Helical" evidence="5">
    <location>
        <begin position="233"/>
        <end position="252"/>
    </location>
</feature>
<feature type="transmembrane region" description="Helical" evidence="5">
    <location>
        <begin position="189"/>
        <end position="209"/>
    </location>
</feature>
<keyword evidence="3 5" id="KW-1133">Transmembrane helix</keyword>
<dbReference type="PANTHER" id="PTHR12778:SF9">
    <property type="entry name" value="ACETYL-COENZYME A TRANSPORTER 1"/>
    <property type="match status" value="1"/>
</dbReference>
<evidence type="ECO:0008006" key="8">
    <source>
        <dbReference type="Google" id="ProtNLM"/>
    </source>
</evidence>
<dbReference type="Proteomes" id="UP000238350">
    <property type="component" value="Unassembled WGS sequence"/>
</dbReference>
<reference evidence="6 7" key="1">
    <citation type="submission" date="2017-04" db="EMBL/GenBank/DDBJ databases">
        <title>Genome sequencing of [Candida] sorbophila.</title>
        <authorList>
            <person name="Ahn J.O."/>
        </authorList>
    </citation>
    <scope>NUCLEOTIDE SEQUENCE [LARGE SCALE GENOMIC DNA]</scope>
    <source>
        <strain evidence="6 7">DS02</strain>
    </source>
</reference>
<dbReference type="SUPFAM" id="SSF103473">
    <property type="entry name" value="MFS general substrate transporter"/>
    <property type="match status" value="1"/>
</dbReference>
<sequence>MDQHIELQHRKREREEMSLPVAEFDVDGEFETAQPVSMSIGSLSKRDRNGFYFLTMLYYLQGVPVGLAFGSVPFILKEHLSYGQIGIFSFASYPYSLKLLWSPIVDAFFWPRFGRRRSWIVPIQLFSALVLLILSFRIDDLLKTAETKLPVITGFFFVLVFASATQDIAVDGWSLTLLSKPALPYASTAQTIGINSGYFTSFTVFLALSSPELANRYFRSVPRDEGLVSFPEYLRLCSFAYLAVTAFVAFFYREDKEDEDLGQNAWQSTKHIYHTMFGVLQLENMQKLILVHLVAKIAFQAAEAVTNLKLVEKGLSKEDLAVIVLIDFPFEIIFGYMAAKWSTRWSPLQPWLIAFVGRLIFAVISMSQVFFFPKQGATFTYLVYVTVVHVLGSFLSTVQFVSICAFHTQIADPVIGGTYMTVLNTISNFGGTWPRALVLAGVDWFTTATCSATGDSCTTEPAKQRCRDLDGVCTTQRDGYYVMNIVCIIAGVLLFYGFIKRTLERLQNLPTQAWRSKKM</sequence>
<protein>
    <recommendedName>
        <fullName evidence="8">Acetyl-coenzyme A transporter 1</fullName>
    </recommendedName>
</protein>
<dbReference type="FunFam" id="1.20.1250.20:FF:000289">
    <property type="entry name" value="Acetyl-coenzyme A transporter 1"/>
    <property type="match status" value="1"/>
</dbReference>
<keyword evidence="2 5" id="KW-0812">Transmembrane</keyword>
<dbReference type="PANTHER" id="PTHR12778">
    <property type="entry name" value="SOLUTE CARRIER FAMILY 33 ACETYL-COA TRANSPORTER -RELATED"/>
    <property type="match status" value="1"/>
</dbReference>
<evidence type="ECO:0000313" key="6">
    <source>
        <dbReference type="EMBL" id="PRT53304.1"/>
    </source>
</evidence>
<dbReference type="GO" id="GO:0035348">
    <property type="term" value="P:acetyl-CoA transmembrane transport"/>
    <property type="evidence" value="ECO:0007669"/>
    <property type="project" value="InterPro"/>
</dbReference>
<feature type="transmembrane region" description="Helical" evidence="5">
    <location>
        <begin position="119"/>
        <end position="137"/>
    </location>
</feature>
<dbReference type="Pfam" id="PF13000">
    <property type="entry name" value="Acatn"/>
    <property type="match status" value="3"/>
</dbReference>
<name>A0A2T0FEA0_9ASCO</name>
<feature type="transmembrane region" description="Helical" evidence="5">
    <location>
        <begin position="351"/>
        <end position="372"/>
    </location>
</feature>
<evidence type="ECO:0000313" key="7">
    <source>
        <dbReference type="Proteomes" id="UP000238350"/>
    </source>
</evidence>
<dbReference type="AlphaFoldDB" id="A0A2T0FEA0"/>
<dbReference type="GO" id="GO:0008521">
    <property type="term" value="F:acetyl-CoA transmembrane transporter activity"/>
    <property type="evidence" value="ECO:0007669"/>
    <property type="project" value="InterPro"/>
</dbReference>
<feature type="transmembrane region" description="Helical" evidence="5">
    <location>
        <begin position="149"/>
        <end position="169"/>
    </location>
</feature>
<gene>
    <name evidence="6" type="ORF">B9G98_00924</name>
</gene>
<dbReference type="EMBL" id="NDIQ01000001">
    <property type="protein sequence ID" value="PRT53304.1"/>
    <property type="molecule type" value="Genomic_DNA"/>
</dbReference>
<dbReference type="InterPro" id="IPR036259">
    <property type="entry name" value="MFS_trans_sf"/>
</dbReference>
<dbReference type="OrthoDB" id="6415790at2759"/>
<dbReference type="GeneID" id="36514673"/>
<dbReference type="InterPro" id="IPR024371">
    <property type="entry name" value="AcetylCoA_trans_1-like"/>
</dbReference>